<dbReference type="PANTHER" id="PTHR43065">
    <property type="entry name" value="SENSOR HISTIDINE KINASE"/>
    <property type="match status" value="1"/>
</dbReference>
<dbReference type="RefSeq" id="WP_100265243.1">
    <property type="nucleotide sequence ID" value="NZ_CP018800.1"/>
</dbReference>
<dbReference type="CDD" id="cd00082">
    <property type="entry name" value="HisKA"/>
    <property type="match status" value="1"/>
</dbReference>
<evidence type="ECO:0000256" key="8">
    <source>
        <dbReference type="SAM" id="Coils"/>
    </source>
</evidence>
<dbReference type="EC" id="2.7.13.3" evidence="3"/>
<dbReference type="InterPro" id="IPR003594">
    <property type="entry name" value="HATPase_dom"/>
</dbReference>
<evidence type="ECO:0000259" key="10">
    <source>
        <dbReference type="PROSITE" id="PS50109"/>
    </source>
</evidence>
<dbReference type="SMART" id="SM00387">
    <property type="entry name" value="HATPase_c"/>
    <property type="match status" value="1"/>
</dbReference>
<dbReference type="KEGG" id="mfn:Ga0123462_0958"/>
<evidence type="ECO:0000256" key="2">
    <source>
        <dbReference type="ARBA" id="ARBA00004370"/>
    </source>
</evidence>
<feature type="coiled-coil region" evidence="8">
    <location>
        <begin position="34"/>
        <end position="61"/>
    </location>
</feature>
<keyword evidence="9" id="KW-1133">Transmembrane helix</keyword>
<feature type="domain" description="Response regulatory" evidence="11">
    <location>
        <begin position="645"/>
        <end position="760"/>
    </location>
</feature>
<dbReference type="InterPro" id="IPR036890">
    <property type="entry name" value="HATPase_C_sf"/>
</dbReference>
<dbReference type="InterPro" id="IPR003660">
    <property type="entry name" value="HAMP_dom"/>
</dbReference>
<reference evidence="15 16" key="1">
    <citation type="submission" date="2016-12" db="EMBL/GenBank/DDBJ databases">
        <title>Isolation and genomic insights into novel planktonic Zetaproteobacteria from stratified waters of the Chesapeake Bay.</title>
        <authorList>
            <person name="McAllister S.M."/>
            <person name="Kato S."/>
            <person name="Chan C.S."/>
            <person name="Chiu B.K."/>
            <person name="Field E.K."/>
        </authorList>
    </citation>
    <scope>NUCLEOTIDE SEQUENCE [LARGE SCALE GENOMIC DNA]</scope>
    <source>
        <strain evidence="15 16">CP-8</strain>
    </source>
</reference>
<evidence type="ECO:0000256" key="6">
    <source>
        <dbReference type="ARBA" id="ARBA00022777"/>
    </source>
</evidence>
<feature type="domain" description="HAMP" evidence="14">
    <location>
        <begin position="210"/>
        <end position="262"/>
    </location>
</feature>
<dbReference type="PANTHER" id="PTHR43065:SF42">
    <property type="entry name" value="TWO-COMPONENT SENSOR PPRA"/>
    <property type="match status" value="1"/>
</dbReference>
<name>A0A2K8L3H1_9PROT</name>
<dbReference type="InterPro" id="IPR001610">
    <property type="entry name" value="PAC"/>
</dbReference>
<dbReference type="SUPFAM" id="SSF52172">
    <property type="entry name" value="CheY-like"/>
    <property type="match status" value="1"/>
</dbReference>
<keyword evidence="9" id="KW-0472">Membrane</keyword>
<dbReference type="InterPro" id="IPR004358">
    <property type="entry name" value="Sig_transdc_His_kin-like_C"/>
</dbReference>
<dbReference type="CDD" id="cd00156">
    <property type="entry name" value="REC"/>
    <property type="match status" value="1"/>
</dbReference>
<dbReference type="InterPro" id="IPR005467">
    <property type="entry name" value="His_kinase_dom"/>
</dbReference>
<dbReference type="Gene3D" id="1.10.287.130">
    <property type="match status" value="1"/>
</dbReference>
<gene>
    <name evidence="15" type="ORF">Ga0123462_0958</name>
</gene>
<dbReference type="Gene3D" id="3.30.565.10">
    <property type="entry name" value="Histidine kinase-like ATPase, C-terminal domain"/>
    <property type="match status" value="1"/>
</dbReference>
<protein>
    <recommendedName>
        <fullName evidence="3">histidine kinase</fullName>
        <ecNumber evidence="3">2.7.13.3</ecNumber>
    </recommendedName>
</protein>
<dbReference type="AlphaFoldDB" id="A0A2K8L3H1"/>
<dbReference type="InterPro" id="IPR035965">
    <property type="entry name" value="PAS-like_dom_sf"/>
</dbReference>
<dbReference type="Pfam" id="PF00072">
    <property type="entry name" value="Response_reg"/>
    <property type="match status" value="1"/>
</dbReference>
<dbReference type="PROSITE" id="PS50110">
    <property type="entry name" value="RESPONSE_REGULATORY"/>
    <property type="match status" value="1"/>
</dbReference>
<dbReference type="InterPro" id="IPR036097">
    <property type="entry name" value="HisK_dim/P_sf"/>
</dbReference>
<comment type="subcellular location">
    <subcellularLocation>
        <location evidence="2">Membrane</location>
    </subcellularLocation>
</comment>
<feature type="domain" description="Histidine kinase" evidence="10">
    <location>
        <begin position="399"/>
        <end position="623"/>
    </location>
</feature>
<dbReference type="Gene3D" id="3.40.50.2300">
    <property type="match status" value="1"/>
</dbReference>
<evidence type="ECO:0000256" key="9">
    <source>
        <dbReference type="SAM" id="Phobius"/>
    </source>
</evidence>
<evidence type="ECO:0000259" key="12">
    <source>
        <dbReference type="PROSITE" id="PS50112"/>
    </source>
</evidence>
<dbReference type="CDD" id="cd00130">
    <property type="entry name" value="PAS"/>
    <property type="match status" value="1"/>
</dbReference>
<feature type="domain" description="PAS" evidence="12">
    <location>
        <begin position="263"/>
        <end position="307"/>
    </location>
</feature>
<keyword evidence="16" id="KW-1185">Reference proteome</keyword>
<dbReference type="CDD" id="cd06225">
    <property type="entry name" value="HAMP"/>
    <property type="match status" value="1"/>
</dbReference>
<keyword evidence="9" id="KW-0812">Transmembrane</keyword>
<sequence length="762" mass="84330">MKLSLRWLLPSLLVACTVILSVWSYQTNGRIAELNVEQDQLQHITLEMDQLQRHIELQLREGMIASVQEEISTLGVDPDVEIAFLSDHHDEIVASIFFATVGNTVEEMANQHLGNSRDIRLEQFEKTKNSLSSTVFVEGEGVNQKVIGIYPVVMGRKEGELRPTLIGILYSQRSMARVKEAAMQGVTRQIIQFVAMLSLFTILLSMTLHFLVTARIRRIVDTTRLVSEGNLNAQTNVAGEDEVGQVASAIDSMVMQWGKAEARLVKLSQGVEQSSEAMIIMDYQGCVEYVNPAFCRISGYASEEIVGDLALWFRNRADPAGRALWETMILGNIWHGRIMSERKDGSQYPCMLTVSPVKGDDGKIVNFVGVQQDLTEHENLEEQLRQSQKLEALGTLVGGIAHEFNNALAGMTGNLYLAKREASALPGVVKRLESVEKLSFRSAELIKNLLSFARKGIVQKTDIPLAPFLKEIIKIYKTSLPENIKLNTDITLPMVVYGDATLLQQTVMNIINNARDAVLKSEDPVISIKLGEFVADKEFLEMHPELKSGDYAIISIRDSGCGIRHEDMPHIFEPFYTTKEVGKGSGLGLSQVYGAMQTHGGAVEIESVPEVGTLVRLYLPAVDRSIENEFATQQQEQVENGNGETIMLVDDDSNVLSTASDVLESLNYKVLTATNGQEAIAQFNINREAIDLVIIDVVMPVMGGIEAVQHLREIEPGIKIIFSTGYDRDSLREAGSIDSALVISKPFNVAELSRAIKNKLAH</sequence>
<keyword evidence="6" id="KW-0418">Kinase</keyword>
<evidence type="ECO:0000256" key="5">
    <source>
        <dbReference type="ARBA" id="ARBA00022679"/>
    </source>
</evidence>
<evidence type="ECO:0000256" key="3">
    <source>
        <dbReference type="ARBA" id="ARBA00012438"/>
    </source>
</evidence>
<dbReference type="InterPro" id="IPR001789">
    <property type="entry name" value="Sig_transdc_resp-reg_receiver"/>
</dbReference>
<feature type="modified residue" description="4-aspartylphosphate" evidence="7">
    <location>
        <position position="696"/>
    </location>
</feature>
<dbReference type="PROSITE" id="PS50109">
    <property type="entry name" value="HIS_KIN"/>
    <property type="match status" value="1"/>
</dbReference>
<dbReference type="InterPro" id="IPR000014">
    <property type="entry name" value="PAS"/>
</dbReference>
<dbReference type="PROSITE" id="PS50885">
    <property type="entry name" value="HAMP"/>
    <property type="match status" value="1"/>
</dbReference>
<dbReference type="SMART" id="SM00448">
    <property type="entry name" value="REC"/>
    <property type="match status" value="1"/>
</dbReference>
<feature type="transmembrane region" description="Helical" evidence="9">
    <location>
        <begin position="190"/>
        <end position="212"/>
    </location>
</feature>
<dbReference type="SMART" id="SM00086">
    <property type="entry name" value="PAC"/>
    <property type="match status" value="1"/>
</dbReference>
<accession>A0A2K8L3H1</accession>
<dbReference type="InterPro" id="IPR000700">
    <property type="entry name" value="PAS-assoc_C"/>
</dbReference>
<dbReference type="Gene3D" id="6.10.340.10">
    <property type="match status" value="1"/>
</dbReference>
<evidence type="ECO:0000313" key="15">
    <source>
        <dbReference type="EMBL" id="ATX81827.1"/>
    </source>
</evidence>
<keyword evidence="8" id="KW-0175">Coiled coil</keyword>
<dbReference type="Gene3D" id="3.30.450.20">
    <property type="entry name" value="PAS domain"/>
    <property type="match status" value="1"/>
</dbReference>
<dbReference type="PRINTS" id="PR00344">
    <property type="entry name" value="BCTRLSENSOR"/>
</dbReference>
<evidence type="ECO:0000259" key="13">
    <source>
        <dbReference type="PROSITE" id="PS50113"/>
    </source>
</evidence>
<dbReference type="SUPFAM" id="SSF55874">
    <property type="entry name" value="ATPase domain of HSP90 chaperone/DNA topoisomerase II/histidine kinase"/>
    <property type="match status" value="1"/>
</dbReference>
<feature type="domain" description="PAC" evidence="13">
    <location>
        <begin position="332"/>
        <end position="386"/>
    </location>
</feature>
<dbReference type="EMBL" id="CP018800">
    <property type="protein sequence ID" value="ATX81827.1"/>
    <property type="molecule type" value="Genomic_DNA"/>
</dbReference>
<dbReference type="GO" id="GO:0000155">
    <property type="term" value="F:phosphorelay sensor kinase activity"/>
    <property type="evidence" value="ECO:0007669"/>
    <property type="project" value="InterPro"/>
</dbReference>
<dbReference type="Pfam" id="PF13426">
    <property type="entry name" value="PAS_9"/>
    <property type="match status" value="1"/>
</dbReference>
<dbReference type="PROSITE" id="PS50112">
    <property type="entry name" value="PAS"/>
    <property type="match status" value="1"/>
</dbReference>
<evidence type="ECO:0000259" key="14">
    <source>
        <dbReference type="PROSITE" id="PS50885"/>
    </source>
</evidence>
<dbReference type="Pfam" id="PF00672">
    <property type="entry name" value="HAMP"/>
    <property type="match status" value="1"/>
</dbReference>
<evidence type="ECO:0000259" key="11">
    <source>
        <dbReference type="PROSITE" id="PS50110"/>
    </source>
</evidence>
<dbReference type="Pfam" id="PF02518">
    <property type="entry name" value="HATPase_c"/>
    <property type="match status" value="1"/>
</dbReference>
<dbReference type="PROSITE" id="PS50113">
    <property type="entry name" value="PAC"/>
    <property type="match status" value="1"/>
</dbReference>
<organism evidence="15 16">
    <name type="scientific">Mariprofundus ferrinatatus</name>
    <dbReference type="NCBI Taxonomy" id="1921087"/>
    <lineage>
        <taxon>Bacteria</taxon>
        <taxon>Pseudomonadati</taxon>
        <taxon>Pseudomonadota</taxon>
        <taxon>Candidatius Mariprofundia</taxon>
        <taxon>Mariprofundales</taxon>
        <taxon>Mariprofundaceae</taxon>
        <taxon>Mariprofundus</taxon>
    </lineage>
</organism>
<dbReference type="InterPro" id="IPR003661">
    <property type="entry name" value="HisK_dim/P_dom"/>
</dbReference>
<dbReference type="InterPro" id="IPR011006">
    <property type="entry name" value="CheY-like_superfamily"/>
</dbReference>
<dbReference type="NCBIfam" id="TIGR00229">
    <property type="entry name" value="sensory_box"/>
    <property type="match status" value="1"/>
</dbReference>
<evidence type="ECO:0000256" key="1">
    <source>
        <dbReference type="ARBA" id="ARBA00000085"/>
    </source>
</evidence>
<comment type="catalytic activity">
    <reaction evidence="1">
        <text>ATP + protein L-histidine = ADP + protein N-phospho-L-histidine.</text>
        <dbReference type="EC" id="2.7.13.3"/>
    </reaction>
</comment>
<dbReference type="Proteomes" id="UP000231637">
    <property type="component" value="Chromosome"/>
</dbReference>
<evidence type="ECO:0000256" key="4">
    <source>
        <dbReference type="ARBA" id="ARBA00022553"/>
    </source>
</evidence>
<dbReference type="SMART" id="SM00304">
    <property type="entry name" value="HAMP"/>
    <property type="match status" value="1"/>
</dbReference>
<dbReference type="GO" id="GO:0016020">
    <property type="term" value="C:membrane"/>
    <property type="evidence" value="ECO:0007669"/>
    <property type="project" value="UniProtKB-SubCell"/>
</dbReference>
<evidence type="ECO:0000313" key="16">
    <source>
        <dbReference type="Proteomes" id="UP000231637"/>
    </source>
</evidence>
<dbReference type="SUPFAM" id="SSF47384">
    <property type="entry name" value="Homodimeric domain of signal transducing histidine kinase"/>
    <property type="match status" value="1"/>
</dbReference>
<dbReference type="SUPFAM" id="SSF55785">
    <property type="entry name" value="PYP-like sensor domain (PAS domain)"/>
    <property type="match status" value="1"/>
</dbReference>
<dbReference type="SUPFAM" id="SSF158472">
    <property type="entry name" value="HAMP domain-like"/>
    <property type="match status" value="1"/>
</dbReference>
<dbReference type="OrthoDB" id="1931120at2"/>
<keyword evidence="5" id="KW-0808">Transferase</keyword>
<evidence type="ECO:0000256" key="7">
    <source>
        <dbReference type="PROSITE-ProRule" id="PRU00169"/>
    </source>
</evidence>
<proteinExistence type="predicted"/>
<keyword evidence="4 7" id="KW-0597">Phosphoprotein</keyword>